<accession>A0A974HQB9</accession>
<reference evidence="3" key="1">
    <citation type="journal article" date="2016" name="Nature">
        <title>Genome evolution in the allotetraploid frog Xenopus laevis.</title>
        <authorList>
            <person name="Session A.M."/>
            <person name="Uno Y."/>
            <person name="Kwon T."/>
            <person name="Chapman J.A."/>
            <person name="Toyoda A."/>
            <person name="Takahashi S."/>
            <person name="Fukui A."/>
            <person name="Hikosaka A."/>
            <person name="Suzuki A."/>
            <person name="Kondo M."/>
            <person name="van Heeringen S.J."/>
            <person name="Quigley I."/>
            <person name="Heinz S."/>
            <person name="Ogino H."/>
            <person name="Ochi H."/>
            <person name="Hellsten U."/>
            <person name="Lyons J.B."/>
            <person name="Simakov O."/>
            <person name="Putnam N."/>
            <person name="Stites J."/>
            <person name="Kuroki Y."/>
            <person name="Tanaka T."/>
            <person name="Michiue T."/>
            <person name="Watanabe M."/>
            <person name="Bogdanovic O."/>
            <person name="Lister R."/>
            <person name="Georgiou G."/>
            <person name="Paranjpe S.S."/>
            <person name="van Kruijsbergen I."/>
            <person name="Shu S."/>
            <person name="Carlson J."/>
            <person name="Kinoshita T."/>
            <person name="Ohta Y."/>
            <person name="Mawaribuchi S."/>
            <person name="Jenkins J."/>
            <person name="Grimwood J."/>
            <person name="Schmutz J."/>
            <person name="Mitros T."/>
            <person name="Mozaffari S.V."/>
            <person name="Suzuki Y."/>
            <person name="Haramoto Y."/>
            <person name="Yamamoto T.S."/>
            <person name="Takagi C."/>
            <person name="Heald R."/>
            <person name="Miller K."/>
            <person name="Haudenschild C."/>
            <person name="Kitzman J."/>
            <person name="Nakayama T."/>
            <person name="Izutsu Y."/>
            <person name="Robert J."/>
            <person name="Fortriede J."/>
            <person name="Burns K."/>
            <person name="Lotay V."/>
            <person name="Karimi K."/>
            <person name="Yasuoka Y."/>
            <person name="Dichmann D.S."/>
            <person name="Flajnik M.F."/>
            <person name="Houston D.W."/>
            <person name="Shendure J."/>
            <person name="DuPasquier L."/>
            <person name="Vize P.D."/>
            <person name="Zorn A.M."/>
            <person name="Ito M."/>
            <person name="Marcotte E.M."/>
            <person name="Wallingford J.B."/>
            <person name="Ito Y."/>
            <person name="Asashima M."/>
            <person name="Ueno N."/>
            <person name="Matsuda Y."/>
            <person name="Veenstra G.J."/>
            <person name="Fujiyama A."/>
            <person name="Harland R.M."/>
            <person name="Taira M."/>
            <person name="Rokhsar D.S."/>
        </authorList>
    </citation>
    <scope>NUCLEOTIDE SEQUENCE [LARGE SCALE GENOMIC DNA]</scope>
    <source>
        <strain evidence="3">J</strain>
    </source>
</reference>
<protein>
    <submittedName>
        <fullName evidence="2">Uncharacterized protein</fullName>
    </submittedName>
</protein>
<evidence type="ECO:0000313" key="2">
    <source>
        <dbReference type="EMBL" id="OCT86419.1"/>
    </source>
</evidence>
<name>A0A974HQB9_XENLA</name>
<feature type="compositionally biased region" description="Basic and acidic residues" evidence="1">
    <location>
        <begin position="69"/>
        <end position="82"/>
    </location>
</feature>
<dbReference type="AlphaFoldDB" id="A0A974HQB9"/>
<dbReference type="Proteomes" id="UP000694892">
    <property type="component" value="Chromosome 3S"/>
</dbReference>
<dbReference type="EMBL" id="CM004471">
    <property type="protein sequence ID" value="OCT86419.1"/>
    <property type="molecule type" value="Genomic_DNA"/>
</dbReference>
<evidence type="ECO:0000313" key="3">
    <source>
        <dbReference type="Proteomes" id="UP000694892"/>
    </source>
</evidence>
<organism evidence="2 3">
    <name type="scientific">Xenopus laevis</name>
    <name type="common">African clawed frog</name>
    <dbReference type="NCBI Taxonomy" id="8355"/>
    <lineage>
        <taxon>Eukaryota</taxon>
        <taxon>Metazoa</taxon>
        <taxon>Chordata</taxon>
        <taxon>Craniata</taxon>
        <taxon>Vertebrata</taxon>
        <taxon>Euteleostomi</taxon>
        <taxon>Amphibia</taxon>
        <taxon>Batrachia</taxon>
        <taxon>Anura</taxon>
        <taxon>Pipoidea</taxon>
        <taxon>Pipidae</taxon>
        <taxon>Xenopodinae</taxon>
        <taxon>Xenopus</taxon>
        <taxon>Xenopus</taxon>
    </lineage>
</organism>
<proteinExistence type="predicted"/>
<evidence type="ECO:0000256" key="1">
    <source>
        <dbReference type="SAM" id="MobiDB-lite"/>
    </source>
</evidence>
<sequence>MLGQEAAGLLCGKKMLHVSKPNALAKEQQKGGGETDSGWKRKVWARESAGERERNAVGGEGNRMAGQKSWERDRKARGRETG</sequence>
<feature type="compositionally biased region" description="Basic and acidic residues" evidence="1">
    <location>
        <begin position="44"/>
        <end position="55"/>
    </location>
</feature>
<gene>
    <name evidence="2" type="ORF">XELAEV_18020102mg</name>
</gene>
<feature type="region of interest" description="Disordered" evidence="1">
    <location>
        <begin position="22"/>
        <end position="82"/>
    </location>
</feature>